<dbReference type="Proteomes" id="UP001596391">
    <property type="component" value="Unassembled WGS sequence"/>
</dbReference>
<protein>
    <submittedName>
        <fullName evidence="1">Uncharacterized protein</fullName>
    </submittedName>
</protein>
<evidence type="ECO:0000313" key="1">
    <source>
        <dbReference type="EMBL" id="MFC6644155.1"/>
    </source>
</evidence>
<dbReference type="EMBL" id="JBHSWI010000001">
    <property type="protein sequence ID" value="MFC6644155.1"/>
    <property type="molecule type" value="Genomic_DNA"/>
</dbReference>
<keyword evidence="2" id="KW-1185">Reference proteome</keyword>
<accession>A0ABW1Z3M4</accession>
<dbReference type="RefSeq" id="WP_263372105.1">
    <property type="nucleotide sequence ID" value="NZ_JAGSYD010000004.1"/>
</dbReference>
<proteinExistence type="predicted"/>
<name>A0ABW1Z3M4_9BACT</name>
<gene>
    <name evidence="1" type="ORF">ACFQBQ_00820</name>
</gene>
<comment type="caution">
    <text evidence="1">The sequence shown here is derived from an EMBL/GenBank/DDBJ whole genome shotgun (WGS) entry which is preliminary data.</text>
</comment>
<reference evidence="2" key="1">
    <citation type="journal article" date="2019" name="Int. J. Syst. Evol. Microbiol.">
        <title>The Global Catalogue of Microorganisms (GCM) 10K type strain sequencing project: providing services to taxonomists for standard genome sequencing and annotation.</title>
        <authorList>
            <consortium name="The Broad Institute Genomics Platform"/>
            <consortium name="The Broad Institute Genome Sequencing Center for Infectious Disease"/>
            <person name="Wu L."/>
            <person name="Ma J."/>
        </authorList>
    </citation>
    <scope>NUCLEOTIDE SEQUENCE [LARGE SCALE GENOMIC DNA]</scope>
    <source>
        <strain evidence="2">CGMCC 1.16026</strain>
    </source>
</reference>
<organism evidence="1 2">
    <name type="scientific">Granulicella cerasi</name>
    <dbReference type="NCBI Taxonomy" id="741063"/>
    <lineage>
        <taxon>Bacteria</taxon>
        <taxon>Pseudomonadati</taxon>
        <taxon>Acidobacteriota</taxon>
        <taxon>Terriglobia</taxon>
        <taxon>Terriglobales</taxon>
        <taxon>Acidobacteriaceae</taxon>
        <taxon>Granulicella</taxon>
    </lineage>
</organism>
<evidence type="ECO:0000313" key="2">
    <source>
        <dbReference type="Proteomes" id="UP001596391"/>
    </source>
</evidence>
<sequence>MSKKKGQSKSKFNDHNEAQELVPFKHLWKPAPSLKPSIATMNAYVYGNDEARAIIDAWRFKSSRGTRIIQMDRERYHDLVRRTAGVTFHG</sequence>